<sequence length="245" mass="25088">MADVTLTITQPANGAGLIGPVTLVGSAVGNTAGLFFKWFSSLNSAATEAKPEINPLDHSLAALSHAIPVLGEFGSHALVLAATDREGIDLASVKAITRSALAGGAPPAAPTPCVVHQLAGAQFLNPASDGLNLSKASATIDFLAPGAWLKPGPANTWVANTDYQALNGVLLSLRLEPDGPADAAHSADIALNLPALPFFRQNDKTWLRKTGPLPVNLGTGAYRLLLKASAGGQTVTVTRHINLSA</sequence>
<dbReference type="EMBL" id="BAAAEW010000013">
    <property type="protein sequence ID" value="GAA0750883.1"/>
    <property type="molecule type" value="Genomic_DNA"/>
</dbReference>
<comment type="caution">
    <text evidence="1">The sequence shown here is derived from an EMBL/GenBank/DDBJ whole genome shotgun (WGS) entry which is preliminary data.</text>
</comment>
<gene>
    <name evidence="1" type="ORF">GCM10009107_23110</name>
</gene>
<dbReference type="Proteomes" id="UP001500279">
    <property type="component" value="Unassembled WGS sequence"/>
</dbReference>
<evidence type="ECO:0000313" key="1">
    <source>
        <dbReference type="EMBL" id="GAA0750883.1"/>
    </source>
</evidence>
<proteinExistence type="predicted"/>
<evidence type="ECO:0000313" key="2">
    <source>
        <dbReference type="Proteomes" id="UP001500279"/>
    </source>
</evidence>
<name>A0ABN1K044_9BURK</name>
<reference evidence="1 2" key="1">
    <citation type="journal article" date="2019" name="Int. J. Syst. Evol. Microbiol.">
        <title>The Global Catalogue of Microorganisms (GCM) 10K type strain sequencing project: providing services to taxonomists for standard genome sequencing and annotation.</title>
        <authorList>
            <consortium name="The Broad Institute Genomics Platform"/>
            <consortium name="The Broad Institute Genome Sequencing Center for Infectious Disease"/>
            <person name="Wu L."/>
            <person name="Ma J."/>
        </authorList>
    </citation>
    <scope>NUCLEOTIDE SEQUENCE [LARGE SCALE GENOMIC DNA]</scope>
    <source>
        <strain evidence="1 2">JCM 15503</strain>
    </source>
</reference>
<protein>
    <submittedName>
        <fullName evidence="1">Uncharacterized protein</fullName>
    </submittedName>
</protein>
<organism evidence="1 2">
    <name type="scientific">Ideonella azotifigens</name>
    <dbReference type="NCBI Taxonomy" id="513160"/>
    <lineage>
        <taxon>Bacteria</taxon>
        <taxon>Pseudomonadati</taxon>
        <taxon>Pseudomonadota</taxon>
        <taxon>Betaproteobacteria</taxon>
        <taxon>Burkholderiales</taxon>
        <taxon>Sphaerotilaceae</taxon>
        <taxon>Ideonella</taxon>
    </lineage>
</organism>
<keyword evidence="2" id="KW-1185">Reference proteome</keyword>
<dbReference type="RefSeq" id="WP_231013174.1">
    <property type="nucleotide sequence ID" value="NZ_BAAAEW010000013.1"/>
</dbReference>
<accession>A0ABN1K044</accession>